<evidence type="ECO:0000313" key="10">
    <source>
        <dbReference type="EMBL" id="MCY8119766.1"/>
    </source>
</evidence>
<name>A0A9Q4DNP5_BACSC</name>
<dbReference type="InterPro" id="IPR022924">
    <property type="entry name" value="Cardiolipin_synthase"/>
</dbReference>
<evidence type="ECO:0000313" key="11">
    <source>
        <dbReference type="Proteomes" id="UP001070352"/>
    </source>
</evidence>
<keyword evidence="6" id="KW-1133">Transmembrane helix</keyword>
<dbReference type="GO" id="GO:0008808">
    <property type="term" value="F:cardiolipin synthase activity"/>
    <property type="evidence" value="ECO:0007669"/>
    <property type="project" value="UniProtKB-UniRule"/>
</dbReference>
<comment type="subcellular location">
    <subcellularLocation>
        <location evidence="1">Cell membrane</location>
    </subcellularLocation>
</comment>
<evidence type="ECO:0000256" key="4">
    <source>
        <dbReference type="ARBA" id="ARBA00022692"/>
    </source>
</evidence>
<sequence length="399" mass="46001">MKIFFVILIIVIILLAFILLDIFMGRAVYKKNAYEPVFSKKKSDIELIHCGADLVERMMEDIRQAVSSVHVMFFIMKNDEVSHNMFTLLKAKAKAGVSVYLLLDWSGSQKIKKPALETMKNAGVHVHFLNKPRFPYFFFHMQKRNHRKIAVIDGKIGYIGGFNIGEEYLGKKAKFGNWEDYHLRMKGEGVRDLQTLFTADLKRNTGSAELAPDVWPELPQGNISHKIYATDGYSLEKTYLANIAQAKDRITICTPYYIPTKPLQQALVKARKNGVAVTIIVPMKSDHPLVREAAFTYYSELLNAGCLIYRFYQGFYHVKALIIDDHFSIIGTANFDQRSFFLNEEVNVEIDDKAFTKEVYATIEEDINRSELLTKENFKKRTFRQRPAEWLGRALSYFL</sequence>
<dbReference type="EC" id="2.7.8.-" evidence="8"/>
<dbReference type="PANTHER" id="PTHR21248:SF7">
    <property type="entry name" value="MINOR CARDIOLIPIN SYNTHASE CLSB"/>
    <property type="match status" value="1"/>
</dbReference>
<dbReference type="CDD" id="cd09110">
    <property type="entry name" value="PLDc_CLS_1"/>
    <property type="match status" value="1"/>
</dbReference>
<keyword evidence="4" id="KW-0812">Transmembrane</keyword>
<dbReference type="PANTHER" id="PTHR21248">
    <property type="entry name" value="CARDIOLIPIN SYNTHASE"/>
    <property type="match status" value="1"/>
</dbReference>
<dbReference type="FunFam" id="3.30.870.10:FF:000042">
    <property type="entry name" value="Cardiolipin synthetase domain protein"/>
    <property type="match status" value="1"/>
</dbReference>
<dbReference type="InterPro" id="IPR025202">
    <property type="entry name" value="PLD-like_dom"/>
</dbReference>
<evidence type="ECO:0000256" key="7">
    <source>
        <dbReference type="ARBA" id="ARBA00023136"/>
    </source>
</evidence>
<keyword evidence="2" id="KW-1003">Cell membrane</keyword>
<dbReference type="Proteomes" id="UP001070352">
    <property type="component" value="Unassembled WGS sequence"/>
</dbReference>
<evidence type="ECO:0000259" key="9">
    <source>
        <dbReference type="PROSITE" id="PS50035"/>
    </source>
</evidence>
<dbReference type="EMBL" id="JALANJ010000004">
    <property type="protein sequence ID" value="MCY8119766.1"/>
    <property type="molecule type" value="Genomic_DNA"/>
</dbReference>
<evidence type="ECO:0000256" key="5">
    <source>
        <dbReference type="ARBA" id="ARBA00022737"/>
    </source>
</evidence>
<dbReference type="InterPro" id="IPR001736">
    <property type="entry name" value="PLipase_D/transphosphatidylase"/>
</dbReference>
<evidence type="ECO:0000256" key="6">
    <source>
        <dbReference type="ARBA" id="ARBA00022989"/>
    </source>
</evidence>
<keyword evidence="7" id="KW-0472">Membrane</keyword>
<dbReference type="NCBIfam" id="TIGR04265">
    <property type="entry name" value="bac_cardiolipin"/>
    <property type="match status" value="1"/>
</dbReference>
<dbReference type="CDD" id="cd09112">
    <property type="entry name" value="PLDc_CLS_2"/>
    <property type="match status" value="1"/>
</dbReference>
<accession>A0A9Q4DNP5</accession>
<comment type="caution">
    <text evidence="10">The sequence shown here is derived from an EMBL/GenBank/DDBJ whole genome shotgun (WGS) entry which is preliminary data.</text>
</comment>
<reference evidence="10" key="1">
    <citation type="submission" date="2022-02" db="EMBL/GenBank/DDBJ databases">
        <title>Crop Bioprotection Bacillus Genome Sequencing.</title>
        <authorList>
            <person name="Dunlap C."/>
        </authorList>
    </citation>
    <scope>NUCLEOTIDE SEQUENCE</scope>
    <source>
        <strain evidence="10">M18B4</strain>
    </source>
</reference>
<dbReference type="AlphaFoldDB" id="A0A9Q4DNP5"/>
<dbReference type="Gene3D" id="3.30.870.10">
    <property type="entry name" value="Endonuclease Chain A"/>
    <property type="match status" value="2"/>
</dbReference>
<gene>
    <name evidence="10" type="primary">cls</name>
    <name evidence="10" type="ORF">MOC45_03935</name>
</gene>
<dbReference type="GO" id="GO:0005886">
    <property type="term" value="C:plasma membrane"/>
    <property type="evidence" value="ECO:0007669"/>
    <property type="project" value="UniProtKB-SubCell"/>
</dbReference>
<organism evidence="10 11">
    <name type="scientific">Bacillus spizizenii</name>
    <name type="common">Bacillus subtilis subsp. spizizenii</name>
    <dbReference type="NCBI Taxonomy" id="96241"/>
    <lineage>
        <taxon>Bacteria</taxon>
        <taxon>Bacillati</taxon>
        <taxon>Bacillota</taxon>
        <taxon>Bacilli</taxon>
        <taxon>Bacillales</taxon>
        <taxon>Bacillaceae</taxon>
        <taxon>Bacillus</taxon>
    </lineage>
</organism>
<evidence type="ECO:0000256" key="1">
    <source>
        <dbReference type="ARBA" id="ARBA00004236"/>
    </source>
</evidence>
<keyword evidence="5" id="KW-0677">Repeat</keyword>
<feature type="domain" description="PLD phosphodiesterase" evidence="9">
    <location>
        <begin position="141"/>
        <end position="168"/>
    </location>
</feature>
<protein>
    <recommendedName>
        <fullName evidence="8">Cardiolipin synthase</fullName>
        <ecNumber evidence="8">2.7.8.-</ecNumber>
    </recommendedName>
</protein>
<keyword evidence="3" id="KW-0808">Transferase</keyword>
<dbReference type="PIRSF" id="PIRSF000850">
    <property type="entry name" value="Phospholipase_D_PSS"/>
    <property type="match status" value="1"/>
</dbReference>
<dbReference type="Pfam" id="PF13091">
    <property type="entry name" value="PLDc_2"/>
    <property type="match status" value="2"/>
</dbReference>
<dbReference type="SUPFAM" id="SSF56024">
    <property type="entry name" value="Phospholipase D/nuclease"/>
    <property type="match status" value="2"/>
</dbReference>
<dbReference type="RefSeq" id="WP_003221965.1">
    <property type="nucleotide sequence ID" value="NZ_CBCRWV010000001.1"/>
</dbReference>
<proteinExistence type="predicted"/>
<dbReference type="SMART" id="SM00155">
    <property type="entry name" value="PLDc"/>
    <property type="match status" value="2"/>
</dbReference>
<evidence type="ECO:0000256" key="3">
    <source>
        <dbReference type="ARBA" id="ARBA00022679"/>
    </source>
</evidence>
<dbReference type="GO" id="GO:0032049">
    <property type="term" value="P:cardiolipin biosynthetic process"/>
    <property type="evidence" value="ECO:0007669"/>
    <property type="project" value="UniProtKB-UniRule"/>
</dbReference>
<feature type="domain" description="PLD phosphodiesterase" evidence="9">
    <location>
        <begin position="312"/>
        <end position="339"/>
    </location>
</feature>
<evidence type="ECO:0000256" key="8">
    <source>
        <dbReference type="NCBIfam" id="TIGR04265"/>
    </source>
</evidence>
<dbReference type="PROSITE" id="PS50035">
    <property type="entry name" value="PLD"/>
    <property type="match status" value="2"/>
</dbReference>
<evidence type="ECO:0000256" key="2">
    <source>
        <dbReference type="ARBA" id="ARBA00022475"/>
    </source>
</evidence>